<proteinExistence type="predicted"/>
<dbReference type="EMBL" id="JAPTGB010000031">
    <property type="protein sequence ID" value="MCZ0861580.1"/>
    <property type="molecule type" value="Genomic_DNA"/>
</dbReference>
<evidence type="ECO:0000313" key="1">
    <source>
        <dbReference type="EMBL" id="MCZ0861580.1"/>
    </source>
</evidence>
<sequence length="84" mass="9331">MYLVIVRGQDNPKEVLALANGIEAVHYSDTEGWLILDVTLIDEKTHARKPCKLSYHLGNGEIWYDNGDEIKINGVTGIFTSAQA</sequence>
<reference evidence="1" key="1">
    <citation type="submission" date="2022-12" db="EMBL/GenBank/DDBJ databases">
        <title>Isolation and characterisation of novel Methanocorpusculum spp. from native Australian herbivores indicates the genus is ancestrally host-associated.</title>
        <authorList>
            <person name="Volmer J.G."/>
            <person name="Soo R.M."/>
            <person name="Evans P.N."/>
            <person name="Hoedt E.C."/>
            <person name="Astorga Alsina A.L."/>
            <person name="Woodcroft B.J."/>
            <person name="Tyson G.W."/>
            <person name="Hugenholtz P."/>
            <person name="Morrison M."/>
        </authorList>
    </citation>
    <scope>NUCLEOTIDE SEQUENCE</scope>
    <source>
        <strain evidence="1">MG</strain>
    </source>
</reference>
<dbReference type="Proteomes" id="UP001141422">
    <property type="component" value="Unassembled WGS sequence"/>
</dbReference>
<accession>A0ABT4IIM0</accession>
<organism evidence="1 2">
    <name type="scientific">Methanocorpusculum petauri</name>
    <dbReference type="NCBI Taxonomy" id="3002863"/>
    <lineage>
        <taxon>Archaea</taxon>
        <taxon>Methanobacteriati</taxon>
        <taxon>Methanobacteriota</taxon>
        <taxon>Stenosarchaea group</taxon>
        <taxon>Methanomicrobia</taxon>
        <taxon>Methanomicrobiales</taxon>
        <taxon>Methanocorpusculaceae</taxon>
        <taxon>Methanocorpusculum</taxon>
    </lineage>
</organism>
<comment type="caution">
    <text evidence="1">The sequence shown here is derived from an EMBL/GenBank/DDBJ whole genome shotgun (WGS) entry which is preliminary data.</text>
</comment>
<dbReference type="RefSeq" id="WP_268925772.1">
    <property type="nucleotide sequence ID" value="NZ_JAPTGB010000031.1"/>
</dbReference>
<protein>
    <submittedName>
        <fullName evidence="1">Uncharacterized protein</fullName>
    </submittedName>
</protein>
<gene>
    <name evidence="1" type="ORF">O0S10_10185</name>
</gene>
<evidence type="ECO:0000313" key="2">
    <source>
        <dbReference type="Proteomes" id="UP001141422"/>
    </source>
</evidence>
<name>A0ABT4IIM0_9EURY</name>
<keyword evidence="2" id="KW-1185">Reference proteome</keyword>